<name>A0ABT3CRD8_9BACT</name>
<protein>
    <recommendedName>
        <fullName evidence="4">Outer membrane protein beta-barrel domain-containing protein</fullName>
    </recommendedName>
</protein>
<dbReference type="RefSeq" id="WP_264136840.1">
    <property type="nucleotide sequence ID" value="NZ_JAOYOD010000001.1"/>
</dbReference>
<feature type="chain" id="PRO_5047372245" description="Outer membrane protein beta-barrel domain-containing protein" evidence="1">
    <location>
        <begin position="21"/>
        <end position="225"/>
    </location>
</feature>
<proteinExistence type="predicted"/>
<accession>A0ABT3CRD8</accession>
<sequence>MKNRFMVLLVCFLLTYVSSAQDLDLSTESTSGVSSGNLLVELSGSPFTGSSLLDFGEFRLKYVVADNIAVRLGMYMDLNNNQLRPDYVSDYTTYRVTPGVEYQISNNGGFRSYVALDAIVGQKFANVKTTTGSSVTGTTQMPNGNSLQTFSQSNRGYFEVGAALSVGADYHFGSRFYVGMEAGFMLNMTMYDEITLDGETYQDAVTYKGGDLLIRNAVRFGFLLL</sequence>
<dbReference type="EMBL" id="JAOYOD010000001">
    <property type="protein sequence ID" value="MCV9386055.1"/>
    <property type="molecule type" value="Genomic_DNA"/>
</dbReference>
<organism evidence="2 3">
    <name type="scientific">Reichenbachiella ulvae</name>
    <dbReference type="NCBI Taxonomy" id="2980104"/>
    <lineage>
        <taxon>Bacteria</taxon>
        <taxon>Pseudomonadati</taxon>
        <taxon>Bacteroidota</taxon>
        <taxon>Cytophagia</taxon>
        <taxon>Cytophagales</taxon>
        <taxon>Reichenbachiellaceae</taxon>
        <taxon>Reichenbachiella</taxon>
    </lineage>
</organism>
<dbReference type="Gene3D" id="2.40.160.20">
    <property type="match status" value="1"/>
</dbReference>
<gene>
    <name evidence="2" type="ORF">N7U62_05240</name>
</gene>
<evidence type="ECO:0000313" key="3">
    <source>
        <dbReference type="Proteomes" id="UP001300692"/>
    </source>
</evidence>
<evidence type="ECO:0008006" key="4">
    <source>
        <dbReference type="Google" id="ProtNLM"/>
    </source>
</evidence>
<evidence type="ECO:0000256" key="1">
    <source>
        <dbReference type="SAM" id="SignalP"/>
    </source>
</evidence>
<keyword evidence="3" id="KW-1185">Reference proteome</keyword>
<dbReference type="Proteomes" id="UP001300692">
    <property type="component" value="Unassembled WGS sequence"/>
</dbReference>
<reference evidence="2 3" key="1">
    <citation type="submission" date="2022-10" db="EMBL/GenBank/DDBJ databases">
        <title>Comparative genomics and taxonomic characterization of three novel marine species of genus Reichenbachiella exhibiting antioxidant and polysaccharide degradation activities.</title>
        <authorList>
            <person name="Muhammad N."/>
            <person name="Lee Y.-J."/>
            <person name="Ko J."/>
            <person name="Kim S.-G."/>
        </authorList>
    </citation>
    <scope>NUCLEOTIDE SEQUENCE [LARGE SCALE GENOMIC DNA]</scope>
    <source>
        <strain evidence="2 3">ABR2-5</strain>
    </source>
</reference>
<feature type="signal peptide" evidence="1">
    <location>
        <begin position="1"/>
        <end position="20"/>
    </location>
</feature>
<keyword evidence="1" id="KW-0732">Signal</keyword>
<comment type="caution">
    <text evidence="2">The sequence shown here is derived from an EMBL/GenBank/DDBJ whole genome shotgun (WGS) entry which is preliminary data.</text>
</comment>
<evidence type="ECO:0000313" key="2">
    <source>
        <dbReference type="EMBL" id="MCV9386055.1"/>
    </source>
</evidence>